<feature type="compositionally biased region" description="Basic and acidic residues" evidence="3">
    <location>
        <begin position="18"/>
        <end position="64"/>
    </location>
</feature>
<keyword evidence="2" id="KW-0081">Bacteriolytic enzyme</keyword>
<dbReference type="Gene3D" id="2.70.70.10">
    <property type="entry name" value="Glucose Permease (Domain IIA)"/>
    <property type="match status" value="1"/>
</dbReference>
<keyword evidence="1" id="KW-0929">Antimicrobial</keyword>
<dbReference type="GO" id="GO:0042742">
    <property type="term" value="P:defense response to bacterium"/>
    <property type="evidence" value="ECO:0007669"/>
    <property type="project" value="UniProtKB-KW"/>
</dbReference>
<evidence type="ECO:0000313" key="7">
    <source>
        <dbReference type="Proteomes" id="UP000279277"/>
    </source>
</evidence>
<feature type="region of interest" description="Disordered" evidence="3">
    <location>
        <begin position="18"/>
        <end position="115"/>
    </location>
</feature>
<evidence type="ECO:0000256" key="1">
    <source>
        <dbReference type="ARBA" id="ARBA00022529"/>
    </source>
</evidence>
<dbReference type="EMBL" id="MK016493">
    <property type="protein sequence ID" value="AYQ99244.1"/>
    <property type="molecule type" value="Genomic_DNA"/>
</dbReference>
<feature type="transmembrane region" description="Helical" evidence="4">
    <location>
        <begin position="155"/>
        <end position="178"/>
    </location>
</feature>
<evidence type="ECO:0000256" key="2">
    <source>
        <dbReference type="ARBA" id="ARBA00022638"/>
    </source>
</evidence>
<feature type="domain" description="M23ase beta-sheet core" evidence="5">
    <location>
        <begin position="1165"/>
        <end position="1262"/>
    </location>
</feature>
<proteinExistence type="predicted"/>
<dbReference type="PANTHER" id="PTHR21666">
    <property type="entry name" value="PEPTIDASE-RELATED"/>
    <property type="match status" value="1"/>
</dbReference>
<dbReference type="CDD" id="cd12797">
    <property type="entry name" value="M23_peptidase"/>
    <property type="match status" value="1"/>
</dbReference>
<dbReference type="InterPro" id="IPR050570">
    <property type="entry name" value="Cell_wall_metabolism_enzyme"/>
</dbReference>
<dbReference type="GO" id="GO:0004222">
    <property type="term" value="F:metalloendopeptidase activity"/>
    <property type="evidence" value="ECO:0007669"/>
    <property type="project" value="TreeGrafter"/>
</dbReference>
<feature type="transmembrane region" description="Helical" evidence="4">
    <location>
        <begin position="663"/>
        <end position="681"/>
    </location>
</feature>
<protein>
    <submittedName>
        <fullName evidence="6">Tape measure protein</fullName>
    </submittedName>
</protein>
<dbReference type="GeneID" id="77953067"/>
<dbReference type="InterPro" id="IPR011055">
    <property type="entry name" value="Dup_hybrid_motif"/>
</dbReference>
<dbReference type="KEGG" id="vg:77953067"/>
<feature type="transmembrane region" description="Helical" evidence="4">
    <location>
        <begin position="715"/>
        <end position="735"/>
    </location>
</feature>
<keyword evidence="4" id="KW-0812">Transmembrane</keyword>
<keyword evidence="4" id="KW-0472">Membrane</keyword>
<evidence type="ECO:0000256" key="4">
    <source>
        <dbReference type="SAM" id="Phobius"/>
    </source>
</evidence>
<gene>
    <name evidence="6" type="primary">24</name>
    <name evidence="6" type="ORF">PBI_CANTARE_24</name>
</gene>
<organism evidence="6 7">
    <name type="scientific">Brevibacterium phage Cantare</name>
    <dbReference type="NCBI Taxonomy" id="2338395"/>
    <lineage>
        <taxon>Viruses</taxon>
        <taxon>Duplodnaviria</taxon>
        <taxon>Heunggongvirae</taxon>
        <taxon>Uroviricota</taxon>
        <taxon>Caudoviricetes</taxon>
        <taxon>Cantarevirus</taxon>
        <taxon>Cantarevirus cantare</taxon>
    </lineage>
</organism>
<feature type="transmembrane region" description="Helical" evidence="4">
    <location>
        <begin position="585"/>
        <end position="607"/>
    </location>
</feature>
<evidence type="ECO:0000313" key="6">
    <source>
        <dbReference type="EMBL" id="AYQ99244.1"/>
    </source>
</evidence>
<evidence type="ECO:0000259" key="5">
    <source>
        <dbReference type="Pfam" id="PF01551"/>
    </source>
</evidence>
<keyword evidence="7" id="KW-1185">Reference proteome</keyword>
<feature type="transmembrane region" description="Helical" evidence="4">
    <location>
        <begin position="190"/>
        <end position="209"/>
    </location>
</feature>
<feature type="transmembrane region" description="Helical" evidence="4">
    <location>
        <begin position="551"/>
        <end position="573"/>
    </location>
</feature>
<sequence length="1366" mass="146772">MKNEERINIRVVLHDLLSKPAKKIREEQEKLRESAEEASKAEKNLGEALDETGKKFDEHAKAVDDSNEALEDTVQVGKKARRSQKENTKSTDENTDATEKNTRKRQRANDETKRGDGIIVRVTGNLQKTGRGMLNFSNSYLTFVGMFRGLIMTDLAPAIPILVTGISTLASGAVALLGPLGKLGANLVHILPLYATMGTLMGVTTMAFMNMGDAIGALNDPTATIEEINEALSKLGPNAQKGARALASIAKEFKVISGAVQETYWGGGMTKALTTFVDQYLPILERGLINASKHMREASIYAMKLFGGGREQKAFENVIQGAGRSAGKLGVVFAELGRVFLFLTESAMPVFEDFLEYMANSLSGIADNMDSEELTKFFREAGEMAKGFWEGIKDIGGALRNTAKAAKPLTDYLSKGLGDVLDRWNKWTASDEGQKSMNDFFTSMIPNFEAIGNLIGSLWDAFKELGNSEWFAPFINDIANNVIPNLSKIIKALSDGLMPVFIDVSEAFSKFTENTDFTIVQPLIDIVGGIGRAVAFLLEKMSGLSPEAKNVLTYLGGLALIGVPVLGILGFIGRAFWTLVKPLKLVWGLLKFVFRFMGSAFSLLWNFGKAIWGVAKAVGSGLGKAFGAIGRFLSPVFGWIGKLIGKVGFGGLMRILGFFGKRLLMLAGPVGFVIGLLWAIWDGLKWLYDNVEWFRNAVDGAVNWIRTVWDGFKNWIVNVAIPAIITGILGMINWFKSIPTRVSEFLATTIANFLSFITTLKTNITTGIATFIGGIINWFLSMRNGIVSKFIEIRTKISQWVAFLKYTITSRIQEFVISVVKKFLAIRQGIKDVITKIREMWGNVVDWLKTNIVDRITGFVEKAVDAFQKIGGGVREAMNKIRDAASKPVDFVVNTVYNNGIRAMWNKIAKTFGLSELPHVSFNGSNSGGGGDARNQRGQTAFATGGVLPGYSPGKDIHHFSSPTGGNLHLSGGEAIMRPEFTNAVGGKSGVNALNRLAIKGQLNQAFAKGGITEFAGDLAGKALNGTKNVAGKAWNGAKNVGKAVWGGITNVADAIGGFVSDPLGTIKNVIKKPAEALYGQIHNSGSPFSGAMLEAPKRTITGLMDNAKNKVAGWFKPNEMEGGGGQLGSVHMGPPPAGGSWVRPSRGPITQRYGVPGVLSGLAHAGTDIAGGGKTYSAGDGTVYATGTGILGGRSGIGIGISHGGGIFTYYGHNPVGGVQVKPGQKVKAGQHIGYQGSTGNVTGTHLHFELHKGGWGRNVNPSAIGVYDTGGWLMPGQMAMNMSNHPEPILNGEQFGWLKAMATQGVQARQPQLVGAGGGGDYYAGDTYDVDVLVNGNSNMEPAELARAIRIELKKAKQEEKERK</sequence>
<keyword evidence="4" id="KW-1133">Transmembrane helix</keyword>
<dbReference type="Pfam" id="PF01551">
    <property type="entry name" value="Peptidase_M23"/>
    <property type="match status" value="1"/>
</dbReference>
<dbReference type="GO" id="GO:0031640">
    <property type="term" value="P:killing of cells of another organism"/>
    <property type="evidence" value="ECO:0007669"/>
    <property type="project" value="UniProtKB-KW"/>
</dbReference>
<dbReference type="Proteomes" id="UP000279277">
    <property type="component" value="Segment"/>
</dbReference>
<dbReference type="SUPFAM" id="SSF51261">
    <property type="entry name" value="Duplicated hybrid motif"/>
    <property type="match status" value="1"/>
</dbReference>
<accession>A0A3G3LYM8</accession>
<evidence type="ECO:0000256" key="3">
    <source>
        <dbReference type="SAM" id="MobiDB-lite"/>
    </source>
</evidence>
<feature type="compositionally biased region" description="Basic and acidic residues" evidence="3">
    <location>
        <begin position="83"/>
        <end position="115"/>
    </location>
</feature>
<name>A0A3G3LYM8_9CAUD</name>
<dbReference type="InterPro" id="IPR016047">
    <property type="entry name" value="M23ase_b-sheet_dom"/>
</dbReference>
<dbReference type="PANTHER" id="PTHR21666:SF270">
    <property type="entry name" value="MUREIN HYDROLASE ACTIVATOR ENVC"/>
    <property type="match status" value="1"/>
</dbReference>
<reference evidence="6 7" key="1">
    <citation type="submission" date="2018-10" db="EMBL/GenBank/DDBJ databases">
        <authorList>
            <person name="Zack K."/>
            <person name="Garlena R.A."/>
            <person name="Russell D.A."/>
            <person name="Pope W.H."/>
            <person name="Jacobs-Sera D."/>
            <person name="Hatfull G.F."/>
        </authorList>
    </citation>
    <scope>NUCLEOTIDE SEQUENCE [LARGE SCALE GENOMIC DNA]</scope>
</reference>
<dbReference type="RefSeq" id="YP_010676599.1">
    <property type="nucleotide sequence ID" value="NC_071014.1"/>
</dbReference>